<dbReference type="SUPFAM" id="SSF52833">
    <property type="entry name" value="Thioredoxin-like"/>
    <property type="match status" value="1"/>
</dbReference>
<dbReference type="GO" id="GO:0004364">
    <property type="term" value="F:glutathione transferase activity"/>
    <property type="evidence" value="ECO:0007669"/>
    <property type="project" value="TreeGrafter"/>
</dbReference>
<dbReference type="EMBL" id="JOKH01000001">
    <property type="protein sequence ID" value="KEQ19652.1"/>
    <property type="molecule type" value="Genomic_DNA"/>
</dbReference>
<dbReference type="InterPro" id="IPR010987">
    <property type="entry name" value="Glutathione-S-Trfase_C-like"/>
</dbReference>
<gene>
    <name evidence="3" type="ORF">GZ78_07115</name>
</gene>
<evidence type="ECO:0000313" key="4">
    <source>
        <dbReference type="Proteomes" id="UP000028073"/>
    </source>
</evidence>
<protein>
    <recommendedName>
        <fullName evidence="5">Glutathione S-transferase</fullName>
    </recommendedName>
</protein>
<comment type="caution">
    <text evidence="3">The sequence shown here is derived from an EMBL/GenBank/DDBJ whole genome shotgun (WGS) entry which is preliminary data.</text>
</comment>
<dbReference type="RefSeq" id="WP_081869696.1">
    <property type="nucleotide sequence ID" value="NZ_JOKH01000001.1"/>
</dbReference>
<dbReference type="Gene3D" id="3.40.30.10">
    <property type="entry name" value="Glutaredoxin"/>
    <property type="match status" value="1"/>
</dbReference>
<reference evidence="3 4" key="1">
    <citation type="submission" date="2014-06" db="EMBL/GenBank/DDBJ databases">
        <title>Whole Genome Sequences of Three Symbiotic Endozoicomonas Bacteria.</title>
        <authorList>
            <person name="Neave M.J."/>
            <person name="Apprill A."/>
            <person name="Voolstra C.R."/>
        </authorList>
    </citation>
    <scope>NUCLEOTIDE SEQUENCE [LARGE SCALE GENOMIC DNA]</scope>
    <source>
        <strain evidence="3 4">DSM 25634</strain>
    </source>
</reference>
<evidence type="ECO:0000259" key="1">
    <source>
        <dbReference type="PROSITE" id="PS50404"/>
    </source>
</evidence>
<sequence>MMHLHQMEDSPFCEKIRLLLHYKNVPYESVNYGASTITRIRRINSAGKVPVLVSGKQTVTDSTDICRFIEQQYPDKPVYSDSADESALIHVLEDWADESLYFMEMYFRFAIKTNSKAMLPLLLAHDPVWLRWLVGPLVVNGVKGILNRQGTSRRSTEQLQKDLKSHVNALESMLGKQPFLVADHLTMADLSVYVQLKRINQTPEGSAVISESLIVVNWLKRIHELTES</sequence>
<dbReference type="InterPro" id="IPR036249">
    <property type="entry name" value="Thioredoxin-like_sf"/>
</dbReference>
<dbReference type="STRING" id="1137799.GZ78_07115"/>
<dbReference type="AlphaFoldDB" id="A0A081NMH9"/>
<name>A0A081NMH9_9GAMM</name>
<dbReference type="GO" id="GO:0006749">
    <property type="term" value="P:glutathione metabolic process"/>
    <property type="evidence" value="ECO:0007669"/>
    <property type="project" value="TreeGrafter"/>
</dbReference>
<evidence type="ECO:0000313" key="3">
    <source>
        <dbReference type="EMBL" id="KEQ19652.1"/>
    </source>
</evidence>
<organism evidence="3 4">
    <name type="scientific">Endozoicomonas numazuensis</name>
    <dbReference type="NCBI Taxonomy" id="1137799"/>
    <lineage>
        <taxon>Bacteria</taxon>
        <taxon>Pseudomonadati</taxon>
        <taxon>Pseudomonadota</taxon>
        <taxon>Gammaproteobacteria</taxon>
        <taxon>Oceanospirillales</taxon>
        <taxon>Endozoicomonadaceae</taxon>
        <taxon>Endozoicomonas</taxon>
    </lineage>
</organism>
<evidence type="ECO:0008006" key="5">
    <source>
        <dbReference type="Google" id="ProtNLM"/>
    </source>
</evidence>
<dbReference type="PROSITE" id="PS50404">
    <property type="entry name" value="GST_NTER"/>
    <property type="match status" value="1"/>
</dbReference>
<dbReference type="CDD" id="cd00570">
    <property type="entry name" value="GST_N_family"/>
    <property type="match status" value="1"/>
</dbReference>
<dbReference type="Proteomes" id="UP000028073">
    <property type="component" value="Unassembled WGS sequence"/>
</dbReference>
<dbReference type="PANTHER" id="PTHR42673">
    <property type="entry name" value="MALEYLACETOACETATE ISOMERASE"/>
    <property type="match status" value="1"/>
</dbReference>
<dbReference type="Pfam" id="PF13417">
    <property type="entry name" value="GST_N_3"/>
    <property type="match status" value="1"/>
</dbReference>
<dbReference type="InterPro" id="IPR004045">
    <property type="entry name" value="Glutathione_S-Trfase_N"/>
</dbReference>
<dbReference type="GO" id="GO:0016034">
    <property type="term" value="F:maleylacetoacetate isomerase activity"/>
    <property type="evidence" value="ECO:0007669"/>
    <property type="project" value="TreeGrafter"/>
</dbReference>
<dbReference type="Gene3D" id="1.20.1050.10">
    <property type="match status" value="1"/>
</dbReference>
<feature type="domain" description="GST N-terminal" evidence="1">
    <location>
        <begin position="1"/>
        <end position="77"/>
    </location>
</feature>
<dbReference type="PANTHER" id="PTHR42673:SF4">
    <property type="entry name" value="MALEYLACETOACETATE ISOMERASE"/>
    <property type="match status" value="1"/>
</dbReference>
<dbReference type="GO" id="GO:0006559">
    <property type="term" value="P:L-phenylalanine catabolic process"/>
    <property type="evidence" value="ECO:0007669"/>
    <property type="project" value="TreeGrafter"/>
</dbReference>
<dbReference type="CDD" id="cd00299">
    <property type="entry name" value="GST_C_family"/>
    <property type="match status" value="1"/>
</dbReference>
<dbReference type="OrthoDB" id="5242791at2"/>
<evidence type="ECO:0000259" key="2">
    <source>
        <dbReference type="PROSITE" id="PS50405"/>
    </source>
</evidence>
<dbReference type="InterPro" id="IPR036282">
    <property type="entry name" value="Glutathione-S-Trfase_C_sf"/>
</dbReference>
<keyword evidence="4" id="KW-1185">Reference proteome</keyword>
<dbReference type="SFLD" id="SFLDS00019">
    <property type="entry name" value="Glutathione_Transferase_(cytos"/>
    <property type="match status" value="1"/>
</dbReference>
<accession>A0A081NMH9</accession>
<dbReference type="PROSITE" id="PS50405">
    <property type="entry name" value="GST_CTER"/>
    <property type="match status" value="1"/>
</dbReference>
<dbReference type="eggNOG" id="COG0625">
    <property type="taxonomic scope" value="Bacteria"/>
</dbReference>
<dbReference type="SUPFAM" id="SSF47616">
    <property type="entry name" value="GST C-terminal domain-like"/>
    <property type="match status" value="1"/>
</dbReference>
<feature type="domain" description="GST C-terminal" evidence="2">
    <location>
        <begin position="82"/>
        <end position="228"/>
    </location>
</feature>
<dbReference type="InterPro" id="IPR040079">
    <property type="entry name" value="Glutathione_S-Trfase"/>
</dbReference>
<proteinExistence type="predicted"/>
<dbReference type="Pfam" id="PF13410">
    <property type="entry name" value="GST_C_2"/>
    <property type="match status" value="1"/>
</dbReference>